<keyword evidence="6" id="KW-0029">Amino-acid transport</keyword>
<dbReference type="GO" id="GO:0015188">
    <property type="term" value="F:L-isoleucine transmembrane transporter activity"/>
    <property type="evidence" value="ECO:0007669"/>
    <property type="project" value="TreeGrafter"/>
</dbReference>
<dbReference type="AlphaFoldDB" id="A0A8J3EE13"/>
<dbReference type="GO" id="GO:0015808">
    <property type="term" value="P:L-alanine transport"/>
    <property type="evidence" value="ECO:0007669"/>
    <property type="project" value="TreeGrafter"/>
</dbReference>
<feature type="transmembrane region" description="Helical" evidence="10">
    <location>
        <begin position="6"/>
        <end position="31"/>
    </location>
</feature>
<evidence type="ECO:0000313" key="12">
    <source>
        <dbReference type="Proteomes" id="UP000597507"/>
    </source>
</evidence>
<comment type="caution">
    <text evidence="11">The sequence shown here is derived from an EMBL/GenBank/DDBJ whole genome shotgun (WGS) entry which is preliminary data.</text>
</comment>
<dbReference type="GO" id="GO:0005886">
    <property type="term" value="C:plasma membrane"/>
    <property type="evidence" value="ECO:0007669"/>
    <property type="project" value="UniProtKB-SubCell"/>
</dbReference>
<comment type="subcellular location">
    <subcellularLocation>
        <location evidence="1">Cell membrane</location>
        <topology evidence="1">Multi-pass membrane protein</topology>
    </subcellularLocation>
</comment>
<dbReference type="GO" id="GO:0042941">
    <property type="term" value="P:D-alanine transmembrane transport"/>
    <property type="evidence" value="ECO:0007669"/>
    <property type="project" value="TreeGrafter"/>
</dbReference>
<dbReference type="InterPro" id="IPR001851">
    <property type="entry name" value="ABC_transp_permease"/>
</dbReference>
<evidence type="ECO:0000256" key="7">
    <source>
        <dbReference type="ARBA" id="ARBA00022989"/>
    </source>
</evidence>
<dbReference type="GO" id="GO:1903806">
    <property type="term" value="P:L-isoleucine import across plasma membrane"/>
    <property type="evidence" value="ECO:0007669"/>
    <property type="project" value="TreeGrafter"/>
</dbReference>
<dbReference type="GO" id="GO:0015192">
    <property type="term" value="F:L-phenylalanine transmembrane transporter activity"/>
    <property type="evidence" value="ECO:0007669"/>
    <property type="project" value="TreeGrafter"/>
</dbReference>
<evidence type="ECO:0000256" key="2">
    <source>
        <dbReference type="ARBA" id="ARBA00022448"/>
    </source>
</evidence>
<dbReference type="GO" id="GO:0015190">
    <property type="term" value="F:L-leucine transmembrane transporter activity"/>
    <property type="evidence" value="ECO:0007669"/>
    <property type="project" value="TreeGrafter"/>
</dbReference>
<dbReference type="PANTHER" id="PTHR11795">
    <property type="entry name" value="BRANCHED-CHAIN AMINO ACID TRANSPORT SYSTEM PERMEASE PROTEIN LIVH"/>
    <property type="match status" value="1"/>
</dbReference>
<keyword evidence="2" id="KW-0813">Transport</keyword>
<gene>
    <name evidence="11" type="ORF">GCM10010964_24820</name>
</gene>
<dbReference type="InterPro" id="IPR052157">
    <property type="entry name" value="BCAA_transport_permease"/>
</dbReference>
<organism evidence="11 12">
    <name type="scientific">Caldovatus sediminis</name>
    <dbReference type="NCBI Taxonomy" id="2041189"/>
    <lineage>
        <taxon>Bacteria</taxon>
        <taxon>Pseudomonadati</taxon>
        <taxon>Pseudomonadota</taxon>
        <taxon>Alphaproteobacteria</taxon>
        <taxon>Acetobacterales</taxon>
        <taxon>Roseomonadaceae</taxon>
        <taxon>Caldovatus</taxon>
    </lineage>
</organism>
<accession>A0A8J3EE13</accession>
<evidence type="ECO:0000256" key="4">
    <source>
        <dbReference type="ARBA" id="ARBA00022519"/>
    </source>
</evidence>
<name>A0A8J3EE13_9PROT</name>
<evidence type="ECO:0000256" key="9">
    <source>
        <dbReference type="ARBA" id="ARBA00037998"/>
    </source>
</evidence>
<dbReference type="RefSeq" id="WP_188900613.1">
    <property type="nucleotide sequence ID" value="NZ_BMKS01000006.1"/>
</dbReference>
<evidence type="ECO:0000256" key="1">
    <source>
        <dbReference type="ARBA" id="ARBA00004651"/>
    </source>
</evidence>
<evidence type="ECO:0000256" key="6">
    <source>
        <dbReference type="ARBA" id="ARBA00022970"/>
    </source>
</evidence>
<sequence>MLEFVNFYLIPGLVLGAIYAIAAAGLSLVYGVMRFANFAHGDLMTWGAYAALVAVTGLGISPWAALPVAVAATVPVAWAVDAAFYARLRRAAPAVLLISSFGAALMMRAVVYFVFGPTPWTYARGVTPPLMLGAVRIQQRHLLILAGAALAALALHLLLARTRAGRAMRAMADEPDLARVTGVPVRGVIRLTWAVAAALAAIAGVFLAIDTELTPLLGFHVLLAAFAAAILGGIGRPWGAALGGLVLGLAEELATYPFIAGAPLLEPAYKTGVAFAVLVLALIFRPRGLFGGIG</sequence>
<feature type="transmembrane region" description="Helical" evidence="10">
    <location>
        <begin position="141"/>
        <end position="159"/>
    </location>
</feature>
<dbReference type="PANTHER" id="PTHR11795:SF371">
    <property type="entry name" value="HIGH-AFFINITY BRANCHED-CHAIN AMINO ACID TRANSPORT SYSTEM PERMEASE PROTEIN LIVH"/>
    <property type="match status" value="1"/>
</dbReference>
<feature type="transmembrane region" description="Helical" evidence="10">
    <location>
        <begin position="93"/>
        <end position="115"/>
    </location>
</feature>
<evidence type="ECO:0000313" key="11">
    <source>
        <dbReference type="EMBL" id="GGG35962.1"/>
    </source>
</evidence>
<keyword evidence="3" id="KW-1003">Cell membrane</keyword>
<feature type="transmembrane region" description="Helical" evidence="10">
    <location>
        <begin position="241"/>
        <end position="262"/>
    </location>
</feature>
<dbReference type="GO" id="GO:0005304">
    <property type="term" value="F:L-valine transmembrane transporter activity"/>
    <property type="evidence" value="ECO:0007669"/>
    <property type="project" value="TreeGrafter"/>
</dbReference>
<proteinExistence type="inferred from homology"/>
<dbReference type="Proteomes" id="UP000597507">
    <property type="component" value="Unassembled WGS sequence"/>
</dbReference>
<evidence type="ECO:0000256" key="8">
    <source>
        <dbReference type="ARBA" id="ARBA00023136"/>
    </source>
</evidence>
<dbReference type="CDD" id="cd06582">
    <property type="entry name" value="TM_PBP1_LivH_like"/>
    <property type="match status" value="1"/>
</dbReference>
<feature type="transmembrane region" description="Helical" evidence="10">
    <location>
        <begin position="188"/>
        <end position="209"/>
    </location>
</feature>
<feature type="transmembrane region" description="Helical" evidence="10">
    <location>
        <begin position="268"/>
        <end position="284"/>
    </location>
</feature>
<reference evidence="11 12" key="1">
    <citation type="journal article" date="2014" name="Int. J. Syst. Evol. Microbiol.">
        <title>Complete genome sequence of Corynebacterium casei LMG S-19264T (=DSM 44701T), isolated from a smear-ripened cheese.</title>
        <authorList>
            <consortium name="US DOE Joint Genome Institute (JGI-PGF)"/>
            <person name="Walter F."/>
            <person name="Albersmeier A."/>
            <person name="Kalinowski J."/>
            <person name="Ruckert C."/>
        </authorList>
    </citation>
    <scope>NUCLEOTIDE SEQUENCE [LARGE SCALE GENOMIC DNA]</scope>
    <source>
        <strain evidence="11 12">CGMCC 1.16330</strain>
    </source>
</reference>
<evidence type="ECO:0000256" key="5">
    <source>
        <dbReference type="ARBA" id="ARBA00022692"/>
    </source>
</evidence>
<evidence type="ECO:0000256" key="10">
    <source>
        <dbReference type="SAM" id="Phobius"/>
    </source>
</evidence>
<keyword evidence="4" id="KW-0997">Cell inner membrane</keyword>
<keyword evidence="7 10" id="KW-1133">Transmembrane helix</keyword>
<keyword evidence="5 10" id="KW-0812">Transmembrane</keyword>
<keyword evidence="8 10" id="KW-0472">Membrane</keyword>
<feature type="transmembrane region" description="Helical" evidence="10">
    <location>
        <begin position="215"/>
        <end position="234"/>
    </location>
</feature>
<comment type="similarity">
    <text evidence="9">Belongs to the binding-protein-dependent transport system permease family. LivHM subfamily.</text>
</comment>
<dbReference type="Pfam" id="PF02653">
    <property type="entry name" value="BPD_transp_2"/>
    <property type="match status" value="1"/>
</dbReference>
<dbReference type="EMBL" id="BMKS01000006">
    <property type="protein sequence ID" value="GGG35962.1"/>
    <property type="molecule type" value="Genomic_DNA"/>
</dbReference>
<keyword evidence="12" id="KW-1185">Reference proteome</keyword>
<evidence type="ECO:0000256" key="3">
    <source>
        <dbReference type="ARBA" id="ARBA00022475"/>
    </source>
</evidence>
<feature type="transmembrane region" description="Helical" evidence="10">
    <location>
        <begin position="43"/>
        <end position="60"/>
    </location>
</feature>
<protein>
    <submittedName>
        <fullName evidence="11">Branched-chain amino acid ABC transporter permease</fullName>
    </submittedName>
</protein>